<name>A0ABX0Q5D6_9GAMM</name>
<comment type="caution">
    <text evidence="1">The sequence shown here is derived from an EMBL/GenBank/DDBJ whole genome shotgun (WGS) entry which is preliminary data.</text>
</comment>
<dbReference type="EMBL" id="JAAQQR010000003">
    <property type="protein sequence ID" value="NID05180.1"/>
    <property type="molecule type" value="Genomic_DNA"/>
</dbReference>
<accession>A0ABX0Q5D6</accession>
<reference evidence="1 2" key="1">
    <citation type="journal article" date="2011" name="Curr. Microbiol.">
        <title>Luteibacter jiangsuensis sp. nov.: a methamidophos-degrading bacterium isolated from a methamidophos-manufacturing factory.</title>
        <authorList>
            <person name="Wang L."/>
            <person name="Wang G.L."/>
            <person name="Li S.P."/>
            <person name="Jiang J.D."/>
        </authorList>
    </citation>
    <scope>NUCLEOTIDE SEQUENCE [LARGE SCALE GENOMIC DNA]</scope>
    <source>
        <strain evidence="1 2">CGMCC 1.10133</strain>
    </source>
</reference>
<keyword evidence="2" id="KW-1185">Reference proteome</keyword>
<organism evidence="1 2">
    <name type="scientific">Luteibacter jiangsuensis</name>
    <dbReference type="NCBI Taxonomy" id="637577"/>
    <lineage>
        <taxon>Bacteria</taxon>
        <taxon>Pseudomonadati</taxon>
        <taxon>Pseudomonadota</taxon>
        <taxon>Gammaproteobacteria</taxon>
        <taxon>Lysobacterales</taxon>
        <taxon>Rhodanobacteraceae</taxon>
        <taxon>Luteibacter</taxon>
    </lineage>
</organism>
<evidence type="ECO:0000313" key="2">
    <source>
        <dbReference type="Proteomes" id="UP001429601"/>
    </source>
</evidence>
<dbReference type="InterPro" id="IPR032624">
    <property type="entry name" value="DUF4879"/>
</dbReference>
<protein>
    <submittedName>
        <fullName evidence="1">DUF4879 domain-containing protein</fullName>
    </submittedName>
</protein>
<dbReference type="Proteomes" id="UP001429601">
    <property type="component" value="Unassembled WGS sequence"/>
</dbReference>
<evidence type="ECO:0000313" key="1">
    <source>
        <dbReference type="EMBL" id="NID05180.1"/>
    </source>
</evidence>
<gene>
    <name evidence="1" type="ORF">HBF26_09800</name>
</gene>
<sequence>MAVQSATVAFEDTEHASMTKSHHGGAHVHVVTVERGMGQAAATMNGANLRELKTVGVCDRGGGYWVKCRNGQTIEGRLRVWDATGKGNGVFVVRSTSNNWPRNTLSSSLSIR</sequence>
<proteinExistence type="predicted"/>
<dbReference type="Pfam" id="PF16219">
    <property type="entry name" value="DUF4879"/>
    <property type="match status" value="1"/>
</dbReference>